<protein>
    <submittedName>
        <fullName evidence="2">Uncharacterized protein</fullName>
    </submittedName>
</protein>
<reference evidence="2 3" key="1">
    <citation type="submission" date="2014-06" db="EMBL/GenBank/DDBJ databases">
        <authorList>
            <person name="Bishop-Lilly K.A."/>
            <person name="Broomall S.M."/>
            <person name="Chain P.S."/>
            <person name="Chertkov O."/>
            <person name="Coyne S.R."/>
            <person name="Daligault H.E."/>
            <person name="Davenport K.W."/>
            <person name="Erkkila T."/>
            <person name="Frey K.G."/>
            <person name="Gibbons H.S."/>
            <person name="Gu W."/>
            <person name="Jaissle J."/>
            <person name="Johnson S.L."/>
            <person name="Koroleva G.I."/>
            <person name="Ladner J.T."/>
            <person name="Lo C.-C."/>
            <person name="Minogue T.D."/>
            <person name="Munk C."/>
            <person name="Palacios G.F."/>
            <person name="Redden C.L."/>
            <person name="Rosenzweig C.N."/>
            <person name="Scholz M.B."/>
            <person name="Teshima H."/>
            <person name="Xu Y."/>
        </authorList>
    </citation>
    <scope>NUCLEOTIDE SEQUENCE [LARGE SCALE GENOMIC DNA]</scope>
    <source>
        <strain evidence="2 3">EO147</strain>
    </source>
</reference>
<evidence type="ECO:0000313" key="2">
    <source>
        <dbReference type="EMBL" id="AIO68071.1"/>
    </source>
</evidence>
<name>A0AAI8FNY2_9BURK</name>
<accession>A0AAI8FNY2</accession>
<dbReference type="EMBL" id="CP008726">
    <property type="protein sequence ID" value="AIO68071.1"/>
    <property type="molecule type" value="Genomic_DNA"/>
</dbReference>
<dbReference type="Proteomes" id="UP000029424">
    <property type="component" value="Chromosome 1"/>
</dbReference>
<feature type="region of interest" description="Disordered" evidence="1">
    <location>
        <begin position="53"/>
        <end position="76"/>
    </location>
</feature>
<proteinExistence type="predicted"/>
<sequence length="76" mass="8046">MIRFGTAALRIDVVAPFGIGACIMCGRPGKRRLRQVAGLYRVRFRVGAVARGATRHGNGDSLSDASSKQVGKDATT</sequence>
<keyword evidence="3" id="KW-1185">Reference proteome</keyword>
<organism evidence="2 3">
    <name type="scientific">Burkholderia oklahomensis</name>
    <dbReference type="NCBI Taxonomy" id="342113"/>
    <lineage>
        <taxon>Bacteria</taxon>
        <taxon>Pseudomonadati</taxon>
        <taxon>Pseudomonadota</taxon>
        <taxon>Betaproteobacteria</taxon>
        <taxon>Burkholderiales</taxon>
        <taxon>Burkholderiaceae</taxon>
        <taxon>Burkholderia</taxon>
        <taxon>pseudomallei group</taxon>
    </lineage>
</organism>
<evidence type="ECO:0000256" key="1">
    <source>
        <dbReference type="SAM" id="MobiDB-lite"/>
    </source>
</evidence>
<dbReference type="KEGG" id="bok:DM82_3033"/>
<gene>
    <name evidence="2" type="ORF">DM82_3033</name>
</gene>
<evidence type="ECO:0000313" key="3">
    <source>
        <dbReference type="Proteomes" id="UP000029424"/>
    </source>
</evidence>
<feature type="compositionally biased region" description="Polar residues" evidence="1">
    <location>
        <begin position="60"/>
        <end position="76"/>
    </location>
</feature>
<dbReference type="AlphaFoldDB" id="A0AAI8FNY2"/>